<dbReference type="EMBL" id="CP037452">
    <property type="protein sequence ID" value="QDV50763.1"/>
    <property type="molecule type" value="Genomic_DNA"/>
</dbReference>
<evidence type="ECO:0000313" key="4">
    <source>
        <dbReference type="EMBL" id="QDV50763.1"/>
    </source>
</evidence>
<protein>
    <submittedName>
        <fullName evidence="4">Photosystem I assembly protein Ycf3</fullName>
    </submittedName>
</protein>
<feature type="repeat" description="TPR" evidence="3">
    <location>
        <begin position="141"/>
        <end position="174"/>
    </location>
</feature>
<feature type="repeat" description="TPR" evidence="3">
    <location>
        <begin position="107"/>
        <end position="140"/>
    </location>
</feature>
<evidence type="ECO:0000313" key="5">
    <source>
        <dbReference type="Proteomes" id="UP000318313"/>
    </source>
</evidence>
<evidence type="ECO:0000256" key="2">
    <source>
        <dbReference type="ARBA" id="ARBA00022803"/>
    </source>
</evidence>
<dbReference type="Pfam" id="PF00515">
    <property type="entry name" value="TPR_1"/>
    <property type="match status" value="1"/>
</dbReference>
<dbReference type="PANTHER" id="PTHR44858">
    <property type="entry name" value="TETRATRICOPEPTIDE REPEAT PROTEIN 6"/>
    <property type="match status" value="1"/>
</dbReference>
<dbReference type="PROSITE" id="PS50005">
    <property type="entry name" value="TPR"/>
    <property type="match status" value="5"/>
</dbReference>
<sequence length="365" mass="41479">MPTPFKTNPLLFLLICEMVFCPVSTFGADAPKIQPRIKIVTAKDAEIKTSGGTLRKVNPGEVVLITQTNKEWLWIPLLGGWIKQTDVRSPEELIQFLNEALKTEPTAERYHLRGIAWQALKNYDQALSDFDAALQLKTDNPHIYVNRGNIRRLKGEYAKALTDLNQAIQLNSSSANAFHIRGLIYFENEQPQKAIADYNEAIRLQPQMVSALNARGIVYRDLNQSDLALEDFNQAIKANKFVSEVFSNRASLWEQKREFESAIKDYQRALELNPVSATAHNDLAWLYTTCPDTKYRDSKAAVLHAERACDLTRSADWNMLDTLATAYHENQQTDLAVKTLAQAIQKAPTDQKNELKKKLENFRKL</sequence>
<dbReference type="SMART" id="SM00028">
    <property type="entry name" value="TPR"/>
    <property type="match status" value="6"/>
</dbReference>
<dbReference type="InterPro" id="IPR011990">
    <property type="entry name" value="TPR-like_helical_dom_sf"/>
</dbReference>
<dbReference type="Pfam" id="PF13414">
    <property type="entry name" value="TPR_11"/>
    <property type="match status" value="1"/>
</dbReference>
<dbReference type="RefSeq" id="WP_145309492.1">
    <property type="nucleotide sequence ID" value="NZ_CP037452.1"/>
</dbReference>
<accession>A0A518ICE5</accession>
<dbReference type="Gene3D" id="1.25.40.10">
    <property type="entry name" value="Tetratricopeptide repeat domain"/>
    <property type="match status" value="3"/>
</dbReference>
<dbReference type="AlphaFoldDB" id="A0A518ICE5"/>
<feature type="repeat" description="TPR" evidence="3">
    <location>
        <begin position="243"/>
        <end position="276"/>
    </location>
</feature>
<feature type="repeat" description="TPR" evidence="3">
    <location>
        <begin position="209"/>
        <end position="242"/>
    </location>
</feature>
<dbReference type="PANTHER" id="PTHR44858:SF1">
    <property type="entry name" value="UDP-N-ACETYLGLUCOSAMINE--PEPTIDE N-ACETYLGLUCOSAMINYLTRANSFERASE SPINDLY-RELATED"/>
    <property type="match status" value="1"/>
</dbReference>
<keyword evidence="5" id="KW-1185">Reference proteome</keyword>
<gene>
    <name evidence="4" type="ORF">Enr17x_28060</name>
</gene>
<dbReference type="InterPro" id="IPR019734">
    <property type="entry name" value="TPR_rpt"/>
</dbReference>
<proteinExistence type="predicted"/>
<feature type="repeat" description="TPR" evidence="3">
    <location>
        <begin position="175"/>
        <end position="208"/>
    </location>
</feature>
<name>A0A518ICE5_9PLAN</name>
<dbReference type="PROSITE" id="PS50293">
    <property type="entry name" value="TPR_REGION"/>
    <property type="match status" value="1"/>
</dbReference>
<keyword evidence="1" id="KW-0677">Repeat</keyword>
<evidence type="ECO:0000256" key="1">
    <source>
        <dbReference type="ARBA" id="ARBA00022737"/>
    </source>
</evidence>
<reference evidence="4 5" key="1">
    <citation type="submission" date="2019-03" db="EMBL/GenBank/DDBJ databases">
        <title>Deep-cultivation of Planctomycetes and their phenomic and genomic characterization uncovers novel biology.</title>
        <authorList>
            <person name="Wiegand S."/>
            <person name="Jogler M."/>
            <person name="Boedeker C."/>
            <person name="Pinto D."/>
            <person name="Vollmers J."/>
            <person name="Rivas-Marin E."/>
            <person name="Kohn T."/>
            <person name="Peeters S.H."/>
            <person name="Heuer A."/>
            <person name="Rast P."/>
            <person name="Oberbeckmann S."/>
            <person name="Bunk B."/>
            <person name="Jeske O."/>
            <person name="Meyerdierks A."/>
            <person name="Storesund J.E."/>
            <person name="Kallscheuer N."/>
            <person name="Luecker S."/>
            <person name="Lage O.M."/>
            <person name="Pohl T."/>
            <person name="Merkel B.J."/>
            <person name="Hornburger P."/>
            <person name="Mueller R.-W."/>
            <person name="Bruemmer F."/>
            <person name="Labrenz M."/>
            <person name="Spormann A.M."/>
            <person name="Op den Camp H."/>
            <person name="Overmann J."/>
            <person name="Amann R."/>
            <person name="Jetten M.S.M."/>
            <person name="Mascher T."/>
            <person name="Medema M.H."/>
            <person name="Devos D.P."/>
            <person name="Kaster A.-K."/>
            <person name="Ovreas L."/>
            <person name="Rohde M."/>
            <person name="Galperin M.Y."/>
            <person name="Jogler C."/>
        </authorList>
    </citation>
    <scope>NUCLEOTIDE SEQUENCE [LARGE SCALE GENOMIC DNA]</scope>
    <source>
        <strain evidence="4 5">Enr17</strain>
    </source>
</reference>
<evidence type="ECO:0000256" key="3">
    <source>
        <dbReference type="PROSITE-ProRule" id="PRU00339"/>
    </source>
</evidence>
<dbReference type="Pfam" id="PF13181">
    <property type="entry name" value="TPR_8"/>
    <property type="match status" value="1"/>
</dbReference>
<dbReference type="InterPro" id="IPR050498">
    <property type="entry name" value="Ycf3"/>
</dbReference>
<dbReference type="KEGG" id="gfm:Enr17x_28060"/>
<keyword evidence="2 3" id="KW-0802">TPR repeat</keyword>
<dbReference type="Proteomes" id="UP000318313">
    <property type="component" value="Chromosome"/>
</dbReference>
<dbReference type="Pfam" id="PF13174">
    <property type="entry name" value="TPR_6"/>
    <property type="match status" value="1"/>
</dbReference>
<organism evidence="4 5">
    <name type="scientific">Gimesia fumaroli</name>
    <dbReference type="NCBI Taxonomy" id="2527976"/>
    <lineage>
        <taxon>Bacteria</taxon>
        <taxon>Pseudomonadati</taxon>
        <taxon>Planctomycetota</taxon>
        <taxon>Planctomycetia</taxon>
        <taxon>Planctomycetales</taxon>
        <taxon>Planctomycetaceae</taxon>
        <taxon>Gimesia</taxon>
    </lineage>
</organism>
<dbReference type="SUPFAM" id="SSF48452">
    <property type="entry name" value="TPR-like"/>
    <property type="match status" value="1"/>
</dbReference>
<dbReference type="OrthoDB" id="229305at2"/>